<reference evidence="4 5" key="1">
    <citation type="submission" date="2024-06" db="EMBL/GenBank/DDBJ databases">
        <title>A chromosome level genome sequence of Diviner's sage (Salvia divinorum).</title>
        <authorList>
            <person name="Ford S.A."/>
            <person name="Ro D.-K."/>
            <person name="Ness R.W."/>
            <person name="Phillips M.A."/>
        </authorList>
    </citation>
    <scope>NUCLEOTIDE SEQUENCE [LARGE SCALE GENOMIC DNA]</scope>
    <source>
        <strain evidence="4">SAF-2024a</strain>
        <tissue evidence="4">Leaf</tissue>
    </source>
</reference>
<dbReference type="PANTHER" id="PTHR33142:SF40">
    <property type="entry name" value="CYCLIN-DEPENDENT PROTEIN KINASE INHIBITOR SMR6"/>
    <property type="match status" value="1"/>
</dbReference>
<proteinExistence type="predicted"/>
<evidence type="ECO:0000256" key="1">
    <source>
        <dbReference type="ARBA" id="ARBA00023013"/>
    </source>
</evidence>
<comment type="caution">
    <text evidence="4">The sequence shown here is derived from an EMBL/GenBank/DDBJ whole genome shotgun (WGS) entry which is preliminary data.</text>
</comment>
<protein>
    <submittedName>
        <fullName evidence="4">Cyclin-dependent kinase inhibitor SMR3-like protein</fullName>
    </submittedName>
</protein>
<evidence type="ECO:0000256" key="3">
    <source>
        <dbReference type="SAM" id="MobiDB-lite"/>
    </source>
</evidence>
<evidence type="ECO:0000256" key="2">
    <source>
        <dbReference type="ARBA" id="ARBA00023306"/>
    </source>
</evidence>
<keyword evidence="1 4" id="KW-0649">Protein kinase inhibitor</keyword>
<dbReference type="AlphaFoldDB" id="A0ABD1FXC6"/>
<dbReference type="InterPro" id="IPR040389">
    <property type="entry name" value="SMR"/>
</dbReference>
<organism evidence="4 5">
    <name type="scientific">Salvia divinorum</name>
    <name type="common">Maria pastora</name>
    <name type="synonym">Diviner's sage</name>
    <dbReference type="NCBI Taxonomy" id="28513"/>
    <lineage>
        <taxon>Eukaryota</taxon>
        <taxon>Viridiplantae</taxon>
        <taxon>Streptophyta</taxon>
        <taxon>Embryophyta</taxon>
        <taxon>Tracheophyta</taxon>
        <taxon>Spermatophyta</taxon>
        <taxon>Magnoliopsida</taxon>
        <taxon>eudicotyledons</taxon>
        <taxon>Gunneridae</taxon>
        <taxon>Pentapetalae</taxon>
        <taxon>asterids</taxon>
        <taxon>lamiids</taxon>
        <taxon>Lamiales</taxon>
        <taxon>Lamiaceae</taxon>
        <taxon>Nepetoideae</taxon>
        <taxon>Mentheae</taxon>
        <taxon>Salviinae</taxon>
        <taxon>Salvia</taxon>
        <taxon>Salvia subgen. Calosphace</taxon>
    </lineage>
</organism>
<dbReference type="PANTHER" id="PTHR33142">
    <property type="entry name" value="CYCLIN-DEPENDENT PROTEIN KINASE INHIBITOR SMR13"/>
    <property type="match status" value="1"/>
</dbReference>
<evidence type="ECO:0000313" key="5">
    <source>
        <dbReference type="Proteomes" id="UP001567538"/>
    </source>
</evidence>
<gene>
    <name evidence="4" type="ORF">AAHA92_29133</name>
</gene>
<accession>A0ABD1FXC6</accession>
<name>A0ABD1FXC6_SALDI</name>
<dbReference type="Proteomes" id="UP001567538">
    <property type="component" value="Unassembled WGS sequence"/>
</dbReference>
<sequence length="102" mass="11530">MGFSKKHQIEMDRDSEAKKWVIAGIAIRAPLKPISTKPRDDEDEGGDPCSTTPTARESRIQEKLPCPPPPRKRRPVSTCHFNGGREFFNPPELESIFMCHAK</sequence>
<feature type="region of interest" description="Disordered" evidence="3">
    <location>
        <begin position="31"/>
        <end position="84"/>
    </location>
</feature>
<dbReference type="EMBL" id="JBEAFC010000011">
    <property type="protein sequence ID" value="KAL1536487.1"/>
    <property type="molecule type" value="Genomic_DNA"/>
</dbReference>
<dbReference type="GO" id="GO:0004860">
    <property type="term" value="F:protein kinase inhibitor activity"/>
    <property type="evidence" value="ECO:0007669"/>
    <property type="project" value="UniProtKB-KW"/>
</dbReference>
<keyword evidence="5" id="KW-1185">Reference proteome</keyword>
<keyword evidence="2" id="KW-0131">Cell cycle</keyword>
<evidence type="ECO:0000313" key="4">
    <source>
        <dbReference type="EMBL" id="KAL1536487.1"/>
    </source>
</evidence>